<keyword evidence="3" id="KW-1185">Reference proteome</keyword>
<feature type="transmembrane region" description="Helical" evidence="1">
    <location>
        <begin position="36"/>
        <end position="54"/>
    </location>
</feature>
<dbReference type="OrthoDB" id="7282310at2"/>
<feature type="transmembrane region" description="Helical" evidence="1">
    <location>
        <begin position="98"/>
        <end position="115"/>
    </location>
</feature>
<organism evidence="2 3">
    <name type="scientific">Tanticharoenia sakaeratensis NBRC 103193</name>
    <dbReference type="NCBI Taxonomy" id="1231623"/>
    <lineage>
        <taxon>Bacteria</taxon>
        <taxon>Pseudomonadati</taxon>
        <taxon>Pseudomonadota</taxon>
        <taxon>Alphaproteobacteria</taxon>
        <taxon>Acetobacterales</taxon>
        <taxon>Acetobacteraceae</taxon>
        <taxon>Tanticharoenia</taxon>
    </lineage>
</organism>
<evidence type="ECO:0000313" key="2">
    <source>
        <dbReference type="EMBL" id="GAN55623.1"/>
    </source>
</evidence>
<reference evidence="2 3" key="1">
    <citation type="submission" date="2012-10" db="EMBL/GenBank/DDBJ databases">
        <title>Genome sequencing of Tanticharoenia sakaeratensis NBRC 103193.</title>
        <authorList>
            <person name="Azuma Y."/>
            <person name="Hadano H."/>
            <person name="Hirakawa H."/>
            <person name="Matsushita K."/>
        </authorList>
    </citation>
    <scope>NUCLEOTIDE SEQUENCE [LARGE SCALE GENOMIC DNA]</scope>
    <source>
        <strain evidence="2 3">NBRC 103193</strain>
    </source>
</reference>
<feature type="transmembrane region" description="Helical" evidence="1">
    <location>
        <begin position="122"/>
        <end position="140"/>
    </location>
</feature>
<evidence type="ECO:0000313" key="3">
    <source>
        <dbReference type="Proteomes" id="UP000032679"/>
    </source>
</evidence>
<dbReference type="STRING" id="1231623.Tasa_051_028"/>
<dbReference type="EMBL" id="BALE01000051">
    <property type="protein sequence ID" value="GAN55623.1"/>
    <property type="molecule type" value="Genomic_DNA"/>
</dbReference>
<dbReference type="RefSeq" id="WP_048850939.1">
    <property type="nucleotide sequence ID" value="NZ_BALE01000051.1"/>
</dbReference>
<gene>
    <name evidence="2" type="ORF">Tasa_051_028</name>
</gene>
<keyword evidence="1" id="KW-0812">Transmembrane</keyword>
<keyword evidence="1" id="KW-0472">Membrane</keyword>
<feature type="transmembrane region" description="Helical" evidence="1">
    <location>
        <begin position="146"/>
        <end position="164"/>
    </location>
</feature>
<name>A0A0D6MQR3_9PROT</name>
<protein>
    <submittedName>
        <fullName evidence="2">Uncharacterized protein</fullName>
    </submittedName>
</protein>
<comment type="caution">
    <text evidence="2">The sequence shown here is derived from an EMBL/GenBank/DDBJ whole genome shotgun (WGS) entry which is preliminary data.</text>
</comment>
<dbReference type="Proteomes" id="UP000032679">
    <property type="component" value="Unassembled WGS sequence"/>
</dbReference>
<evidence type="ECO:0000256" key="1">
    <source>
        <dbReference type="SAM" id="Phobius"/>
    </source>
</evidence>
<keyword evidence="1" id="KW-1133">Transmembrane helix</keyword>
<proteinExistence type="predicted"/>
<accession>A0A0D6MQR3</accession>
<sequence>MTDGVQWRGLFRDGFGLLYAGIWAWRGVVAAHAPEIPAIGVIAAIDIALMAWFLRRDLVLKRPETVHDASLSRMTRIGRIVAIVIVVTLVRDLHRPDLLLPLIGLMIGVSYLALARALREPVHLWVGALVIGITLGALALPYHVAVAGFGTAIVVWGGCVVRLWRTEQMGAARTVLPA</sequence>
<feature type="transmembrane region" description="Helical" evidence="1">
    <location>
        <begin position="74"/>
        <end position="92"/>
    </location>
</feature>
<dbReference type="AlphaFoldDB" id="A0A0D6MQR3"/>